<evidence type="ECO:0000256" key="1">
    <source>
        <dbReference type="SAM" id="MobiDB-lite"/>
    </source>
</evidence>
<evidence type="ECO:0000313" key="2">
    <source>
        <dbReference type="EMBL" id="MFC0388395.1"/>
    </source>
</evidence>
<keyword evidence="2" id="KW-0456">Lyase</keyword>
<reference evidence="2 3" key="1">
    <citation type="submission" date="2024-09" db="EMBL/GenBank/DDBJ databases">
        <authorList>
            <person name="Sun Q."/>
            <person name="Mori K."/>
        </authorList>
    </citation>
    <scope>NUCLEOTIDE SEQUENCE [LARGE SCALE GENOMIC DNA]</scope>
    <source>
        <strain evidence="2 3">CCM 7468</strain>
    </source>
</reference>
<name>A0ABV6IXQ0_9PROT</name>
<feature type="region of interest" description="Disordered" evidence="1">
    <location>
        <begin position="1"/>
        <end position="25"/>
    </location>
</feature>
<protein>
    <submittedName>
        <fullName evidence="2">Phosphonate C-P lyase system protein PhnG</fullName>
    </submittedName>
</protein>
<dbReference type="RefSeq" id="WP_377054758.1">
    <property type="nucleotide sequence ID" value="NZ_JBHLVZ010000083.1"/>
</dbReference>
<dbReference type="EMBL" id="JBHLVZ010000083">
    <property type="protein sequence ID" value="MFC0388395.1"/>
    <property type="molecule type" value="Genomic_DNA"/>
</dbReference>
<accession>A0ABV6IXQ0</accession>
<dbReference type="NCBIfam" id="TIGR03293">
    <property type="entry name" value="PhnG_redo"/>
    <property type="match status" value="1"/>
</dbReference>
<comment type="caution">
    <text evidence="2">The sequence shown here is derived from an EMBL/GenBank/DDBJ whole genome shotgun (WGS) entry which is preliminary data.</text>
</comment>
<dbReference type="Pfam" id="PF06754">
    <property type="entry name" value="PhnG"/>
    <property type="match status" value="1"/>
</dbReference>
<gene>
    <name evidence="2" type="primary">phnG</name>
    <name evidence="2" type="ORF">ACFFIC_23045</name>
</gene>
<evidence type="ECO:0000313" key="3">
    <source>
        <dbReference type="Proteomes" id="UP001589789"/>
    </source>
</evidence>
<keyword evidence="3" id="KW-1185">Reference proteome</keyword>
<dbReference type="InterPro" id="IPR009609">
    <property type="entry name" value="Phosphonate_metab_PhnG"/>
</dbReference>
<dbReference type="Proteomes" id="UP001589789">
    <property type="component" value="Unassembled WGS sequence"/>
</dbReference>
<dbReference type="GO" id="GO:0016829">
    <property type="term" value="F:lyase activity"/>
    <property type="evidence" value="ECO:0007669"/>
    <property type="project" value="UniProtKB-KW"/>
</dbReference>
<proteinExistence type="predicted"/>
<organism evidence="2 3">
    <name type="scientific">Muricoccus vinaceus</name>
    <dbReference type="NCBI Taxonomy" id="424704"/>
    <lineage>
        <taxon>Bacteria</taxon>
        <taxon>Pseudomonadati</taxon>
        <taxon>Pseudomonadota</taxon>
        <taxon>Alphaproteobacteria</taxon>
        <taxon>Acetobacterales</taxon>
        <taxon>Roseomonadaceae</taxon>
        <taxon>Muricoccus</taxon>
    </lineage>
</organism>
<sequence length="170" mass="18373">MSAEASNERRRADDQCRRADDERRRADDERRRWIGILARAGAAGIEARMADVPPLPPHVRLRGPETGLVMVRGRAGGDGAPFNLGEMTVTRCAVRLENGTVGHAYLAGRDRRGAELAAAMDAALQDPARRPALLAAVVEPLAAEQAKARAVTARKAAATRVRFLAMETTR</sequence>